<dbReference type="GO" id="GO:0071037">
    <property type="term" value="P:nuclear polyadenylation-dependent snRNA catabolic process"/>
    <property type="evidence" value="ECO:0007669"/>
    <property type="project" value="TreeGrafter"/>
</dbReference>
<dbReference type="Proteomes" id="UP000249789">
    <property type="component" value="Unassembled WGS sequence"/>
</dbReference>
<dbReference type="SMART" id="SM00343">
    <property type="entry name" value="ZnF_C2HC"/>
    <property type="match status" value="4"/>
</dbReference>
<evidence type="ECO:0000256" key="6">
    <source>
        <dbReference type="ARBA" id="ARBA00023242"/>
    </source>
</evidence>
<dbReference type="GO" id="GO:0071031">
    <property type="term" value="P:nuclear mRNA surveillance of mRNA 3'-end processing"/>
    <property type="evidence" value="ECO:0007669"/>
    <property type="project" value="TreeGrafter"/>
</dbReference>
<feature type="domain" description="CCHC-type" evidence="8">
    <location>
        <begin position="321"/>
        <end position="337"/>
    </location>
</feature>
<name>A0A8G1RMU3_9EURO</name>
<dbReference type="OrthoDB" id="7608935at2759"/>
<feature type="region of interest" description="Disordered" evidence="7">
    <location>
        <begin position="1"/>
        <end position="281"/>
    </location>
</feature>
<dbReference type="EMBL" id="KZ824651">
    <property type="protein sequence ID" value="RAK76104.1"/>
    <property type="molecule type" value="Genomic_DNA"/>
</dbReference>
<feature type="domain" description="CCHC-type" evidence="8">
    <location>
        <begin position="359"/>
        <end position="375"/>
    </location>
</feature>
<gene>
    <name evidence="9" type="ORF">BO72DRAFT_528730</name>
</gene>
<evidence type="ECO:0000256" key="4">
    <source>
        <dbReference type="ARBA" id="ARBA00022771"/>
    </source>
</evidence>
<dbReference type="GO" id="GO:0071035">
    <property type="term" value="P:nuclear polyadenylation-dependent rRNA catabolic process"/>
    <property type="evidence" value="ECO:0007669"/>
    <property type="project" value="TreeGrafter"/>
</dbReference>
<evidence type="ECO:0000256" key="7">
    <source>
        <dbReference type="SAM" id="MobiDB-lite"/>
    </source>
</evidence>
<dbReference type="VEuPathDB" id="FungiDB:BO72DRAFT_528730"/>
<feature type="compositionally biased region" description="Basic and acidic residues" evidence="7">
    <location>
        <begin position="167"/>
        <end position="178"/>
    </location>
</feature>
<evidence type="ECO:0000256" key="3">
    <source>
        <dbReference type="ARBA" id="ARBA00022737"/>
    </source>
</evidence>
<feature type="region of interest" description="Disordered" evidence="7">
    <location>
        <begin position="458"/>
        <end position="637"/>
    </location>
</feature>
<feature type="compositionally biased region" description="Low complexity" evidence="7">
    <location>
        <begin position="157"/>
        <end position="166"/>
    </location>
</feature>
<evidence type="ECO:0000256" key="1">
    <source>
        <dbReference type="ARBA" id="ARBA00004123"/>
    </source>
</evidence>
<evidence type="ECO:0000313" key="10">
    <source>
        <dbReference type="Proteomes" id="UP000249789"/>
    </source>
</evidence>
<dbReference type="GO" id="GO:0008270">
    <property type="term" value="F:zinc ion binding"/>
    <property type="evidence" value="ECO:0007669"/>
    <property type="project" value="UniProtKB-KW"/>
</dbReference>
<dbReference type="SUPFAM" id="SSF57756">
    <property type="entry name" value="Retrovirus zinc finger-like domains"/>
    <property type="match status" value="1"/>
</dbReference>
<keyword evidence="6" id="KW-0539">Nucleus</keyword>
<comment type="subcellular location">
    <subcellularLocation>
        <location evidence="1">Nucleus</location>
    </subcellularLocation>
</comment>
<feature type="compositionally biased region" description="Low complexity" evidence="7">
    <location>
        <begin position="77"/>
        <end position="90"/>
    </location>
</feature>
<dbReference type="PANTHER" id="PTHR46543:SF1">
    <property type="entry name" value="ZINC FINGER CCHC DOMAIN-CONTAINING PROTEIN 7"/>
    <property type="match status" value="1"/>
</dbReference>
<feature type="compositionally biased region" description="Acidic residues" evidence="7">
    <location>
        <begin position="179"/>
        <end position="192"/>
    </location>
</feature>
<keyword evidence="10" id="KW-1185">Reference proteome</keyword>
<evidence type="ECO:0000256" key="5">
    <source>
        <dbReference type="ARBA" id="ARBA00022833"/>
    </source>
</evidence>
<dbReference type="GO" id="GO:0071039">
    <property type="term" value="P:nuclear polyadenylation-dependent CUT catabolic process"/>
    <property type="evidence" value="ECO:0007669"/>
    <property type="project" value="TreeGrafter"/>
</dbReference>
<feature type="compositionally biased region" description="Gly residues" evidence="7">
    <location>
        <begin position="468"/>
        <end position="484"/>
    </location>
</feature>
<evidence type="ECO:0000256" key="2">
    <source>
        <dbReference type="ARBA" id="ARBA00022723"/>
    </source>
</evidence>
<feature type="compositionally biased region" description="Gly residues" evidence="7">
    <location>
        <begin position="607"/>
        <end position="628"/>
    </location>
</feature>
<protein>
    <recommendedName>
        <fullName evidence="8">CCHC-type domain-containing protein</fullName>
    </recommendedName>
</protein>
<keyword evidence="2" id="KW-0479">Metal-binding</keyword>
<evidence type="ECO:0000313" key="9">
    <source>
        <dbReference type="EMBL" id="RAK76104.1"/>
    </source>
</evidence>
<feature type="compositionally biased region" description="Gly residues" evidence="7">
    <location>
        <begin position="569"/>
        <end position="581"/>
    </location>
</feature>
<feature type="domain" description="CCHC-type" evidence="8">
    <location>
        <begin position="421"/>
        <end position="437"/>
    </location>
</feature>
<keyword evidence="3" id="KW-0677">Repeat</keyword>
<dbReference type="GeneID" id="63867536"/>
<dbReference type="InterPro" id="IPR001878">
    <property type="entry name" value="Znf_CCHC"/>
</dbReference>
<feature type="compositionally biased region" description="Gly residues" evidence="7">
    <location>
        <begin position="549"/>
        <end position="558"/>
    </location>
</feature>
<dbReference type="InterPro" id="IPR036875">
    <property type="entry name" value="Znf_CCHC_sf"/>
</dbReference>
<organism evidence="9 10">
    <name type="scientific">Aspergillus fijiensis CBS 313.89</name>
    <dbReference type="NCBI Taxonomy" id="1448319"/>
    <lineage>
        <taxon>Eukaryota</taxon>
        <taxon>Fungi</taxon>
        <taxon>Dikarya</taxon>
        <taxon>Ascomycota</taxon>
        <taxon>Pezizomycotina</taxon>
        <taxon>Eurotiomycetes</taxon>
        <taxon>Eurotiomycetidae</taxon>
        <taxon>Eurotiales</taxon>
        <taxon>Aspergillaceae</taxon>
        <taxon>Aspergillus</taxon>
    </lineage>
</organism>
<accession>A0A8G1RMU3</accession>
<feature type="compositionally biased region" description="Acidic residues" evidence="7">
    <location>
        <begin position="204"/>
        <end position="217"/>
    </location>
</feature>
<proteinExistence type="predicted"/>
<dbReference type="GO" id="GO:0071038">
    <property type="term" value="P:TRAMP-dependent tRNA surveillance pathway"/>
    <property type="evidence" value="ECO:0007669"/>
    <property type="project" value="TreeGrafter"/>
</dbReference>
<dbReference type="GO" id="GO:0031499">
    <property type="term" value="C:TRAMP complex"/>
    <property type="evidence" value="ECO:0007669"/>
    <property type="project" value="TreeGrafter"/>
</dbReference>
<dbReference type="GO" id="GO:0071036">
    <property type="term" value="P:nuclear polyadenylation-dependent snoRNA catabolic process"/>
    <property type="evidence" value="ECO:0007669"/>
    <property type="project" value="TreeGrafter"/>
</dbReference>
<sequence>MSAPPSDDGDSRTAAVGQLNGSSIRSSRQSSHDPNPNPRKRQRRNGAADDRKVQDFVPQGATFSANSLEVDPDDETSSSGSDSESEGTSSSEEEGDAADKPQSAAAAGAAAAPPVSWNKGSKSAIRTSLRGSRNATEENQKPAASKFDAVNDKFWRSRSASTSSASDRGHAAPNKSDRDDEMEEGEVDEAESSAESSHMQGSVDSDDSDSLDSEADDSILLNIGERGPGQNLGQTQDGILTPDGDDEYEPVTNGYKRRGAQDDLIDSPKMSKEDAHRRYSQRYPTAPSVLADLHREDMDFQAKYRFYDRDINAIDLQLPIACTECLQEGHLAEVCPSKECVHCNAWNEHQSSLCPTWRRCQRCRERGHDDDTCPSALKGSASETPCDLCGSSDHLELDCDMMWKLSNQNDPTSGPVLVSISCAKCCSNRHLIGDCPSLKKPLLSSTWTLHGIDPGMITNTNSVVSSRRGGGGGGGGGGPRGGQAPGPRGMKIRGRADQHRPPSSDSDDMMSRLRQQPVNRGNNNNNNSNRGHIRFGAGIGTNNRNIAPPGGGGGGGGYRQRSLSPNGRPGRGGRGGGGGGGRGRDSYQPSSGGRNARPPPAPSRPARGGGGGRGGGRGGKRGGGGSGGDAYRPPRRW</sequence>
<keyword evidence="5" id="KW-0862">Zinc</keyword>
<feature type="compositionally biased region" description="Low complexity" evidence="7">
    <location>
        <begin position="519"/>
        <end position="530"/>
    </location>
</feature>
<feature type="compositionally biased region" description="Low complexity" evidence="7">
    <location>
        <begin position="100"/>
        <end position="114"/>
    </location>
</feature>
<dbReference type="AlphaFoldDB" id="A0A8G1RMU3"/>
<feature type="compositionally biased region" description="Polar residues" evidence="7">
    <location>
        <begin position="118"/>
        <end position="134"/>
    </location>
</feature>
<dbReference type="RefSeq" id="XP_040800114.1">
    <property type="nucleotide sequence ID" value="XM_040950201.1"/>
</dbReference>
<dbReference type="Gene3D" id="4.10.60.10">
    <property type="entry name" value="Zinc finger, CCHC-type"/>
    <property type="match status" value="1"/>
</dbReference>
<dbReference type="GO" id="GO:0003723">
    <property type="term" value="F:RNA binding"/>
    <property type="evidence" value="ECO:0007669"/>
    <property type="project" value="TreeGrafter"/>
</dbReference>
<dbReference type="InterPro" id="IPR051644">
    <property type="entry name" value="TRAMP_AT-DNA-binding"/>
</dbReference>
<reference evidence="9 10" key="1">
    <citation type="submission" date="2018-02" db="EMBL/GenBank/DDBJ databases">
        <title>The genomes of Aspergillus section Nigri reveals drivers in fungal speciation.</title>
        <authorList>
            <consortium name="DOE Joint Genome Institute"/>
            <person name="Vesth T.C."/>
            <person name="Nybo J."/>
            <person name="Theobald S."/>
            <person name="Brandl J."/>
            <person name="Frisvad J.C."/>
            <person name="Nielsen K.F."/>
            <person name="Lyhne E.K."/>
            <person name="Kogle M.E."/>
            <person name="Kuo A."/>
            <person name="Riley R."/>
            <person name="Clum A."/>
            <person name="Nolan M."/>
            <person name="Lipzen A."/>
            <person name="Salamov A."/>
            <person name="Henrissat B."/>
            <person name="Wiebenga A."/>
            <person name="De vries R.P."/>
            <person name="Grigoriev I.V."/>
            <person name="Mortensen U.H."/>
            <person name="Andersen M.R."/>
            <person name="Baker S.E."/>
        </authorList>
    </citation>
    <scope>NUCLEOTIDE SEQUENCE [LARGE SCALE GENOMIC DNA]</scope>
    <source>
        <strain evidence="9 10">CBS 313.89</strain>
    </source>
</reference>
<keyword evidence="4" id="KW-0863">Zinc-finger</keyword>
<dbReference type="PANTHER" id="PTHR46543">
    <property type="entry name" value="ZINC FINGER CCHC DOMAIN-CONTAINING PROTEIN 7"/>
    <property type="match status" value="1"/>
</dbReference>
<feature type="domain" description="CCHC-type" evidence="8">
    <location>
        <begin position="385"/>
        <end position="401"/>
    </location>
</feature>
<evidence type="ECO:0000259" key="8">
    <source>
        <dbReference type="SMART" id="SM00343"/>
    </source>
</evidence>